<name>A0ABS5J5C2_9BACT</name>
<gene>
    <name evidence="4" type="ORF">KE626_23985</name>
</gene>
<comment type="caution">
    <text evidence="4">The sequence shown here is derived from an EMBL/GenBank/DDBJ whole genome shotgun (WGS) entry which is preliminary data.</text>
</comment>
<dbReference type="Gene3D" id="2.60.120.1440">
    <property type="match status" value="1"/>
</dbReference>
<dbReference type="Gene3D" id="3.55.50.30">
    <property type="match status" value="1"/>
</dbReference>
<evidence type="ECO:0000313" key="4">
    <source>
        <dbReference type="EMBL" id="MBS0030408.1"/>
    </source>
</evidence>
<feature type="domain" description="Protein FecR C-terminal" evidence="3">
    <location>
        <begin position="264"/>
        <end position="331"/>
    </location>
</feature>
<keyword evidence="1" id="KW-0812">Transmembrane</keyword>
<dbReference type="EMBL" id="JAGTXB010000014">
    <property type="protein sequence ID" value="MBS0030408.1"/>
    <property type="molecule type" value="Genomic_DNA"/>
</dbReference>
<accession>A0ABS5J5C2</accession>
<dbReference type="PIRSF" id="PIRSF018266">
    <property type="entry name" value="FecR"/>
    <property type="match status" value="1"/>
</dbReference>
<sequence>MDTGKIRSYLAGLKAGTLTAAEETWILQFLENASEEELLQIFPEEEWLEQQPVQLSSTVLDHAYEHIAPHVSGKIIRRPAAWWKRPAVVSATAAAVLVVGIVVWWTNKPGVRKNREVVMEWKTVATLPGEHIVVYLPDNSRVYVNGASKVMYPEKFSAQLREVKLLEGEIFLDVTKDVHKPFKVITGKVAIDVLGTSFNVRNYTTEGTTAIAVKTGKIAVSSSGNPDSVMLTPGKRIVISEATGNSLLTETDQRIVDGWIKNDLVFTDMKMQDVFRSLEYNYGLTFEIHNSGILDKHIKATFRHKSKWEIVHLLSKMVQFKYEVKDSLIIIK</sequence>
<proteinExistence type="predicted"/>
<dbReference type="InterPro" id="IPR032508">
    <property type="entry name" value="FecR_C"/>
</dbReference>
<dbReference type="PANTHER" id="PTHR30273:SF2">
    <property type="entry name" value="PROTEIN FECR"/>
    <property type="match status" value="1"/>
</dbReference>
<dbReference type="Pfam" id="PF16344">
    <property type="entry name" value="FecR_C"/>
    <property type="match status" value="1"/>
</dbReference>
<evidence type="ECO:0000259" key="2">
    <source>
        <dbReference type="Pfam" id="PF04773"/>
    </source>
</evidence>
<keyword evidence="1" id="KW-0472">Membrane</keyword>
<dbReference type="PANTHER" id="PTHR30273">
    <property type="entry name" value="PERIPLASMIC SIGNAL SENSOR AND SIGMA FACTOR ACTIVATOR FECR-RELATED"/>
    <property type="match status" value="1"/>
</dbReference>
<reference evidence="4 5" key="1">
    <citation type="submission" date="2021-04" db="EMBL/GenBank/DDBJ databases">
        <title>Chitinophaga sp. nov., isolated from the rhizosphere soil.</title>
        <authorList>
            <person name="He S."/>
        </authorList>
    </citation>
    <scope>NUCLEOTIDE SEQUENCE [LARGE SCALE GENOMIC DNA]</scope>
    <source>
        <strain evidence="4 5">2R12</strain>
    </source>
</reference>
<dbReference type="RefSeq" id="WP_211975548.1">
    <property type="nucleotide sequence ID" value="NZ_CBFHAM010000008.1"/>
</dbReference>
<keyword evidence="1" id="KW-1133">Transmembrane helix</keyword>
<feature type="domain" description="FecR protein" evidence="2">
    <location>
        <begin position="123"/>
        <end position="218"/>
    </location>
</feature>
<feature type="transmembrane region" description="Helical" evidence="1">
    <location>
        <begin position="87"/>
        <end position="105"/>
    </location>
</feature>
<dbReference type="InterPro" id="IPR012373">
    <property type="entry name" value="Ferrdict_sens_TM"/>
</dbReference>
<dbReference type="Pfam" id="PF04773">
    <property type="entry name" value="FecR"/>
    <property type="match status" value="1"/>
</dbReference>
<evidence type="ECO:0000256" key="1">
    <source>
        <dbReference type="SAM" id="Phobius"/>
    </source>
</evidence>
<dbReference type="Proteomes" id="UP000676386">
    <property type="component" value="Unassembled WGS sequence"/>
</dbReference>
<keyword evidence="5" id="KW-1185">Reference proteome</keyword>
<evidence type="ECO:0000259" key="3">
    <source>
        <dbReference type="Pfam" id="PF16344"/>
    </source>
</evidence>
<evidence type="ECO:0000313" key="5">
    <source>
        <dbReference type="Proteomes" id="UP000676386"/>
    </source>
</evidence>
<organism evidence="4 5">
    <name type="scientific">Chitinophaga hostae</name>
    <dbReference type="NCBI Taxonomy" id="2831022"/>
    <lineage>
        <taxon>Bacteria</taxon>
        <taxon>Pseudomonadati</taxon>
        <taxon>Bacteroidota</taxon>
        <taxon>Chitinophagia</taxon>
        <taxon>Chitinophagales</taxon>
        <taxon>Chitinophagaceae</taxon>
        <taxon>Chitinophaga</taxon>
    </lineage>
</organism>
<dbReference type="InterPro" id="IPR006860">
    <property type="entry name" value="FecR"/>
</dbReference>
<protein>
    <submittedName>
        <fullName evidence="4">FecR domain-containing protein</fullName>
    </submittedName>
</protein>